<sequence>MVFYRILWIFFWYFRNGTLAHTDYFCRNLVPQPTILIDQLMGIWYAIEIINHDSDRHYVRQVPSCPIIHISEDRSYSSLYKDYNNYNYNYGSRSYNPYDQTTPFYPRDTYSQDPYNRDRQYDRDPYRRTSPYSNDPYNRNPFNREQYNREQYNRAQYDRDRLLNKAHQDPYAREAPNFYPNRKYHTDRYPPVGYGRKFYDEIKRLRLLWDENGVSTEYRIRLNVSMPGFWISSGPENGSSLDPQVGHFAGTVQVLKVVGNHMVLNFCHQQPDKSYFTVILSRSISLSHYDISGVHGLLHRKGLDTNNIKKVCNGGIENILNQIFLLLTIGIVFCR</sequence>
<dbReference type="EMBL" id="JARQZJ010000121">
    <property type="protein sequence ID" value="KAK9888527.1"/>
    <property type="molecule type" value="Genomic_DNA"/>
</dbReference>
<name>A0AAW1V8A2_9CUCU</name>
<keyword evidence="2" id="KW-0732">Signal</keyword>
<reference evidence="3 4" key="1">
    <citation type="submission" date="2023-03" db="EMBL/GenBank/DDBJ databases">
        <title>Genome insight into feeding habits of ladybird beetles.</title>
        <authorList>
            <person name="Li H.-S."/>
            <person name="Huang Y.-H."/>
            <person name="Pang H."/>
        </authorList>
    </citation>
    <scope>NUCLEOTIDE SEQUENCE [LARGE SCALE GENOMIC DNA]</scope>
    <source>
        <strain evidence="3">SYSU_2023b</strain>
        <tissue evidence="3">Whole body</tissue>
    </source>
</reference>
<dbReference type="AlphaFoldDB" id="A0AAW1V8A2"/>
<keyword evidence="4" id="KW-1185">Reference proteome</keyword>
<feature type="compositionally biased region" description="Basic and acidic residues" evidence="1">
    <location>
        <begin position="115"/>
        <end position="127"/>
    </location>
</feature>
<feature type="region of interest" description="Disordered" evidence="1">
    <location>
        <begin position="92"/>
        <end position="148"/>
    </location>
</feature>
<dbReference type="Proteomes" id="UP001431783">
    <property type="component" value="Unassembled WGS sequence"/>
</dbReference>
<evidence type="ECO:0000256" key="2">
    <source>
        <dbReference type="SAM" id="SignalP"/>
    </source>
</evidence>
<proteinExistence type="predicted"/>
<comment type="caution">
    <text evidence="3">The sequence shown here is derived from an EMBL/GenBank/DDBJ whole genome shotgun (WGS) entry which is preliminary data.</text>
</comment>
<accession>A0AAW1V8A2</accession>
<gene>
    <name evidence="3" type="ORF">WA026_000777</name>
</gene>
<organism evidence="3 4">
    <name type="scientific">Henosepilachna vigintioctopunctata</name>
    <dbReference type="NCBI Taxonomy" id="420089"/>
    <lineage>
        <taxon>Eukaryota</taxon>
        <taxon>Metazoa</taxon>
        <taxon>Ecdysozoa</taxon>
        <taxon>Arthropoda</taxon>
        <taxon>Hexapoda</taxon>
        <taxon>Insecta</taxon>
        <taxon>Pterygota</taxon>
        <taxon>Neoptera</taxon>
        <taxon>Endopterygota</taxon>
        <taxon>Coleoptera</taxon>
        <taxon>Polyphaga</taxon>
        <taxon>Cucujiformia</taxon>
        <taxon>Coccinelloidea</taxon>
        <taxon>Coccinellidae</taxon>
        <taxon>Epilachninae</taxon>
        <taxon>Epilachnini</taxon>
        <taxon>Henosepilachna</taxon>
    </lineage>
</organism>
<evidence type="ECO:0000313" key="4">
    <source>
        <dbReference type="Proteomes" id="UP001431783"/>
    </source>
</evidence>
<feature type="signal peptide" evidence="2">
    <location>
        <begin position="1"/>
        <end position="20"/>
    </location>
</feature>
<protein>
    <submittedName>
        <fullName evidence="3">Uncharacterized protein</fullName>
    </submittedName>
</protein>
<feature type="compositionally biased region" description="Polar residues" evidence="1">
    <location>
        <begin position="130"/>
        <end position="145"/>
    </location>
</feature>
<evidence type="ECO:0000256" key="1">
    <source>
        <dbReference type="SAM" id="MobiDB-lite"/>
    </source>
</evidence>
<evidence type="ECO:0000313" key="3">
    <source>
        <dbReference type="EMBL" id="KAK9888527.1"/>
    </source>
</evidence>
<feature type="chain" id="PRO_5043519932" evidence="2">
    <location>
        <begin position="21"/>
        <end position="335"/>
    </location>
</feature>